<comment type="caution">
    <text evidence="2">The sequence shown here is derived from an EMBL/GenBank/DDBJ whole genome shotgun (WGS) entry which is preliminary data.</text>
</comment>
<dbReference type="AlphaFoldDB" id="A0A3M8CH74"/>
<evidence type="ECO:0000313" key="2">
    <source>
        <dbReference type="EMBL" id="RNB74881.1"/>
    </source>
</evidence>
<keyword evidence="3" id="KW-1185">Reference proteome</keyword>
<feature type="domain" description="Suppressor of fused-like" evidence="1">
    <location>
        <begin position="39"/>
        <end position="89"/>
    </location>
</feature>
<accession>A0A3M8CH74</accession>
<evidence type="ECO:0000313" key="3">
    <source>
        <dbReference type="Proteomes" id="UP000282028"/>
    </source>
</evidence>
<dbReference type="InterPro" id="IPR037181">
    <property type="entry name" value="SUFU_N"/>
</dbReference>
<name>A0A3M8CH74_9BACL</name>
<dbReference type="SUPFAM" id="SSF103359">
    <property type="entry name" value="Suppressor of Fused, N-terminal domain"/>
    <property type="match status" value="1"/>
</dbReference>
<dbReference type="EMBL" id="RHHR01000013">
    <property type="protein sequence ID" value="RNB74881.1"/>
    <property type="molecule type" value="Genomic_DNA"/>
</dbReference>
<proteinExistence type="predicted"/>
<organism evidence="2 3">
    <name type="scientific">Brevibacillus invocatus</name>
    <dbReference type="NCBI Taxonomy" id="173959"/>
    <lineage>
        <taxon>Bacteria</taxon>
        <taxon>Bacillati</taxon>
        <taxon>Bacillota</taxon>
        <taxon>Bacilli</taxon>
        <taxon>Bacillales</taxon>
        <taxon>Paenibacillaceae</taxon>
        <taxon>Brevibacillus</taxon>
    </lineage>
</organism>
<evidence type="ECO:0000259" key="1">
    <source>
        <dbReference type="Pfam" id="PF05076"/>
    </source>
</evidence>
<reference evidence="2 3" key="1">
    <citation type="submission" date="2018-10" db="EMBL/GenBank/DDBJ databases">
        <title>Phylogenomics of Brevibacillus.</title>
        <authorList>
            <person name="Dunlap C."/>
        </authorList>
    </citation>
    <scope>NUCLEOTIDE SEQUENCE [LARGE SCALE GENOMIC DNA]</scope>
    <source>
        <strain evidence="2 3">JCM 12215</strain>
    </source>
</reference>
<protein>
    <recommendedName>
        <fullName evidence="1">Suppressor of fused-like domain-containing protein</fullName>
    </recommendedName>
</protein>
<dbReference type="OrthoDB" id="9023549at2"/>
<dbReference type="Proteomes" id="UP000282028">
    <property type="component" value="Unassembled WGS sequence"/>
</dbReference>
<dbReference type="InterPro" id="IPR020941">
    <property type="entry name" value="SUFU-like_domain"/>
</dbReference>
<sequence length="95" mass="11319">MLKTLSLARTPTTAKTLQRFHSLKCWIFPNLWYNKGRDTVNGRLDFLQLVGITEKELQTIKGKNREERERFVKVMQQDNPDLITDMAREKEYLDF</sequence>
<gene>
    <name evidence="2" type="ORF">EDM52_09160</name>
</gene>
<dbReference type="Pfam" id="PF05076">
    <property type="entry name" value="SUFU"/>
    <property type="match status" value="1"/>
</dbReference>